<dbReference type="SUPFAM" id="SSF117892">
    <property type="entry name" value="Band 7/SPFH domain"/>
    <property type="match status" value="1"/>
</dbReference>
<protein>
    <recommendedName>
        <fullName evidence="3">Band 7 domain-containing protein</fullName>
    </recommendedName>
</protein>
<proteinExistence type="predicted"/>
<evidence type="ECO:0000259" key="3">
    <source>
        <dbReference type="Pfam" id="PF01145"/>
    </source>
</evidence>
<feature type="domain" description="Band 7" evidence="3">
    <location>
        <begin position="78"/>
        <end position="261"/>
    </location>
</feature>
<comment type="caution">
    <text evidence="4">The sequence shown here is derived from an EMBL/GenBank/DDBJ whole genome shotgun (WGS) entry which is preliminary data.</text>
</comment>
<dbReference type="InterPro" id="IPR001107">
    <property type="entry name" value="Band_7"/>
</dbReference>
<accession>A0A3A8PWH0</accession>
<dbReference type="Gene3D" id="3.30.479.30">
    <property type="entry name" value="Band 7 domain"/>
    <property type="match status" value="1"/>
</dbReference>
<comment type="subcellular location">
    <subcellularLocation>
        <location evidence="1">Membrane</location>
        <topology evidence="1">Single-pass membrane protein</topology>
    </subcellularLocation>
</comment>
<reference evidence="5" key="1">
    <citation type="submission" date="2018-09" db="EMBL/GenBank/DDBJ databases">
        <authorList>
            <person name="Livingstone P.G."/>
            <person name="Whitworth D.E."/>
        </authorList>
    </citation>
    <scope>NUCLEOTIDE SEQUENCE [LARGE SCALE GENOMIC DNA]</scope>
    <source>
        <strain evidence="5">CA051B</strain>
    </source>
</reference>
<name>A0A3A8PWH0_9BACT</name>
<feature type="compositionally biased region" description="Basic and acidic residues" evidence="2">
    <location>
        <begin position="297"/>
        <end position="322"/>
    </location>
</feature>
<evidence type="ECO:0000313" key="5">
    <source>
        <dbReference type="Proteomes" id="UP000272888"/>
    </source>
</evidence>
<evidence type="ECO:0000256" key="2">
    <source>
        <dbReference type="SAM" id="MobiDB-lite"/>
    </source>
</evidence>
<feature type="region of interest" description="Disordered" evidence="2">
    <location>
        <begin position="296"/>
        <end position="322"/>
    </location>
</feature>
<dbReference type="Pfam" id="PF01145">
    <property type="entry name" value="Band_7"/>
    <property type="match status" value="1"/>
</dbReference>
<sequence>MGMQSNSKEPVRNEYLDQVREQQQRVEVDLKARKVMAPMQAQANIMPMRRAAAAVVAERTGNAVDVRVTGFWRWKTVIVPPNAYVVHTRRGHPQPLHIGLGVSFRFDPARDSFIVAPGAMQTIMINAHCICRELQGLLVQGYVQWIIEDFGTAYRKLDFTDAEDPMRVVNVQLREQAEAAIKDKVATMSIDAVLSDKQPIIEELTARLRHVAEGGGGGDKGLGLRIVTVQIKEAVVSSARLWESLQTPFRSERERVARLAALGTEEALAHRELEVEQARERMRLESDGELAMLRAHKSAEAYDREQSERLRRQQREEEDARRLAVEHQQSALQTAELQKARLEVEAELTRLTQEAEAEKLKREVLAQTEVGDVQRAAANRQSKTELELLETRQRILNELTPANVQARLVELLPDIAEKLPKPQELRSVSIGGSGGAQDGQGVATMVAQMMALMNILKVDGTARAPGQAVVVNTGGKEAKGELPPTPAPR</sequence>
<gene>
    <name evidence="4" type="ORF">D7V93_13470</name>
</gene>
<dbReference type="GO" id="GO:0016020">
    <property type="term" value="C:membrane"/>
    <property type="evidence" value="ECO:0007669"/>
    <property type="project" value="UniProtKB-SubCell"/>
</dbReference>
<dbReference type="AlphaFoldDB" id="A0A3A8PWH0"/>
<evidence type="ECO:0000313" key="4">
    <source>
        <dbReference type="EMBL" id="RKH60348.1"/>
    </source>
</evidence>
<keyword evidence="5" id="KW-1185">Reference proteome</keyword>
<dbReference type="EMBL" id="RAWB01000116">
    <property type="protein sequence ID" value="RKH60348.1"/>
    <property type="molecule type" value="Genomic_DNA"/>
</dbReference>
<evidence type="ECO:0000256" key="1">
    <source>
        <dbReference type="ARBA" id="ARBA00004167"/>
    </source>
</evidence>
<dbReference type="InterPro" id="IPR036013">
    <property type="entry name" value="Band_7/SPFH_dom_sf"/>
</dbReference>
<dbReference type="Proteomes" id="UP000272888">
    <property type="component" value="Unassembled WGS sequence"/>
</dbReference>
<organism evidence="4 5">
    <name type="scientific">Corallococcus llansteffanensis</name>
    <dbReference type="NCBI Taxonomy" id="2316731"/>
    <lineage>
        <taxon>Bacteria</taxon>
        <taxon>Pseudomonadati</taxon>
        <taxon>Myxococcota</taxon>
        <taxon>Myxococcia</taxon>
        <taxon>Myxococcales</taxon>
        <taxon>Cystobacterineae</taxon>
        <taxon>Myxococcaceae</taxon>
        <taxon>Corallococcus</taxon>
    </lineage>
</organism>